<proteinExistence type="predicted"/>
<name>A0AAN8AYK4_ELEMC</name>
<evidence type="ECO:0000256" key="4">
    <source>
        <dbReference type="ARBA" id="ARBA00022737"/>
    </source>
</evidence>
<evidence type="ECO:0000256" key="1">
    <source>
        <dbReference type="ARBA" id="ARBA00004613"/>
    </source>
</evidence>
<reference evidence="7 8" key="1">
    <citation type="journal article" date="2023" name="Genes (Basel)">
        <title>Chromosome-Level Genome Assembly and Circadian Gene Repertoire of the Patagonia Blennie Eleginops maclovinus-The Closest Ancestral Proxy of Antarctic Cryonotothenioids.</title>
        <authorList>
            <person name="Cheng C.C."/>
            <person name="Rivera-Colon A.G."/>
            <person name="Minhas B.F."/>
            <person name="Wilson L."/>
            <person name="Rayamajhi N."/>
            <person name="Vargas-Chacoff L."/>
            <person name="Catchen J.M."/>
        </authorList>
    </citation>
    <scope>NUCLEOTIDE SEQUENCE [LARGE SCALE GENOMIC DNA]</scope>
    <source>
        <strain evidence="7">JMC-PN-2008</strain>
    </source>
</reference>
<dbReference type="PANTHER" id="PTHR24254:SF9">
    <property type="entry name" value="INACTIVE SERINE PROTEASE PAMR1"/>
    <property type="match status" value="1"/>
</dbReference>
<comment type="subcellular location">
    <subcellularLocation>
        <location evidence="1">Secreted</location>
    </subcellularLocation>
</comment>
<dbReference type="Proteomes" id="UP001346869">
    <property type="component" value="Unassembled WGS sequence"/>
</dbReference>
<comment type="caution">
    <text evidence="7">The sequence shown here is derived from an EMBL/GenBank/DDBJ whole genome shotgun (WGS) entry which is preliminary data.</text>
</comment>
<accession>A0AAN8AYK4</accession>
<keyword evidence="2" id="KW-0964">Secreted</keyword>
<evidence type="ECO:0000313" key="8">
    <source>
        <dbReference type="Proteomes" id="UP001346869"/>
    </source>
</evidence>
<keyword evidence="8" id="KW-1185">Reference proteome</keyword>
<dbReference type="EMBL" id="JAUZQC010000003">
    <property type="protein sequence ID" value="KAK5874347.1"/>
    <property type="molecule type" value="Genomic_DNA"/>
</dbReference>
<dbReference type="InterPro" id="IPR051659">
    <property type="entry name" value="Serine_Protease_S1-Domain"/>
</dbReference>
<dbReference type="PANTHER" id="PTHR24254">
    <property type="entry name" value="PROTHROMBIN"/>
    <property type="match status" value="1"/>
</dbReference>
<keyword evidence="5" id="KW-1015">Disulfide bond</keyword>
<evidence type="ECO:0000256" key="5">
    <source>
        <dbReference type="ARBA" id="ARBA00023157"/>
    </source>
</evidence>
<keyword evidence="6" id="KW-0325">Glycoprotein</keyword>
<evidence type="ECO:0000256" key="3">
    <source>
        <dbReference type="ARBA" id="ARBA00022729"/>
    </source>
</evidence>
<organism evidence="7 8">
    <name type="scientific">Eleginops maclovinus</name>
    <name type="common">Patagonian blennie</name>
    <name type="synonym">Eleginus maclovinus</name>
    <dbReference type="NCBI Taxonomy" id="56733"/>
    <lineage>
        <taxon>Eukaryota</taxon>
        <taxon>Metazoa</taxon>
        <taxon>Chordata</taxon>
        <taxon>Craniata</taxon>
        <taxon>Vertebrata</taxon>
        <taxon>Euteleostomi</taxon>
        <taxon>Actinopterygii</taxon>
        <taxon>Neopterygii</taxon>
        <taxon>Teleostei</taxon>
        <taxon>Neoteleostei</taxon>
        <taxon>Acanthomorphata</taxon>
        <taxon>Eupercaria</taxon>
        <taxon>Perciformes</taxon>
        <taxon>Notothenioidei</taxon>
        <taxon>Eleginopidae</taxon>
        <taxon>Eleginops</taxon>
    </lineage>
</organism>
<evidence type="ECO:0000256" key="2">
    <source>
        <dbReference type="ARBA" id="ARBA00022525"/>
    </source>
</evidence>
<sequence length="143" mass="15868">MLSFLTRRLPTSTFLDHKLYYLLLNVCFCATAWPSADNCPSSQWSAMCRPCCEYQLIQCRCPSKGSRVGYTVPCCRNALDECDPCIFHQGCSLFENCKACHNGTWKTMMTSSSMESIVQSVAKAGAEGTVKHVEASFNGPRVT</sequence>
<dbReference type="AlphaFoldDB" id="A0AAN8AYK4"/>
<evidence type="ECO:0000256" key="6">
    <source>
        <dbReference type="ARBA" id="ARBA00023180"/>
    </source>
</evidence>
<dbReference type="GO" id="GO:0005576">
    <property type="term" value="C:extracellular region"/>
    <property type="evidence" value="ECO:0007669"/>
    <property type="project" value="UniProtKB-SubCell"/>
</dbReference>
<evidence type="ECO:0000313" key="7">
    <source>
        <dbReference type="EMBL" id="KAK5874347.1"/>
    </source>
</evidence>
<gene>
    <name evidence="7" type="ORF">PBY51_019301</name>
</gene>
<protein>
    <submittedName>
        <fullName evidence="7">Uncharacterized protein</fullName>
    </submittedName>
</protein>
<reference evidence="7 8" key="2">
    <citation type="journal article" date="2023" name="Mol. Biol. Evol.">
        <title>Genomics of Secondarily Temperate Adaptation in the Only Non-Antarctic Icefish.</title>
        <authorList>
            <person name="Rivera-Colon A.G."/>
            <person name="Rayamajhi N."/>
            <person name="Minhas B.F."/>
            <person name="Madrigal G."/>
            <person name="Bilyk K.T."/>
            <person name="Yoon V."/>
            <person name="Hune M."/>
            <person name="Gregory S."/>
            <person name="Cheng C.H.C."/>
            <person name="Catchen J.M."/>
        </authorList>
    </citation>
    <scope>NUCLEOTIDE SEQUENCE [LARGE SCALE GENOMIC DNA]</scope>
    <source>
        <strain evidence="7">JMC-PN-2008</strain>
    </source>
</reference>
<keyword evidence="3" id="KW-0732">Signal</keyword>
<keyword evidence="4" id="KW-0677">Repeat</keyword>